<keyword evidence="2" id="KW-1185">Reference proteome</keyword>
<sequence length="215" mass="23501">MTTIQMIDSNAGEAMHLFEVVKKFGVTCSLEFKLEGVADPFIGISGVNVDVDYLEAEDGDTLIVNMGEAEFAFGLGDHDFSRFISDCQIMMAIGAKDGKYIAWFNSGVISPNGIVEANGYDGTVGDEDINEPEFTEEEKKLAYFIRSLDFEAVLDAVSGIHREVDQSKNKAATHLRAGRIQTANAFDKRAANLEQLACLLGEANKDYNAHVCQVD</sequence>
<dbReference type="EMBL" id="PXZO01000069">
    <property type="protein sequence ID" value="PSK02349.1"/>
    <property type="molecule type" value="Genomic_DNA"/>
</dbReference>
<organism evidence="1 2">
    <name type="scientific">Brevibacillus porteri</name>
    <dbReference type="NCBI Taxonomy" id="2126350"/>
    <lineage>
        <taxon>Bacteria</taxon>
        <taxon>Bacillati</taxon>
        <taxon>Bacillota</taxon>
        <taxon>Bacilli</taxon>
        <taxon>Bacillales</taxon>
        <taxon>Paenibacillaceae</taxon>
        <taxon>Brevibacillus</taxon>
    </lineage>
</organism>
<evidence type="ECO:0000313" key="2">
    <source>
        <dbReference type="Proteomes" id="UP000241645"/>
    </source>
</evidence>
<proteinExistence type="predicted"/>
<comment type="caution">
    <text evidence="1">The sequence shown here is derived from an EMBL/GenBank/DDBJ whole genome shotgun (WGS) entry which is preliminary data.</text>
</comment>
<dbReference type="RefSeq" id="WP_106836710.1">
    <property type="nucleotide sequence ID" value="NZ_JARMEW010000048.1"/>
</dbReference>
<reference evidence="1 2" key="1">
    <citation type="submission" date="2018-03" db="EMBL/GenBank/DDBJ databases">
        <title>Brevisbacillus phylogenomics.</title>
        <authorList>
            <person name="Dunlap C."/>
        </authorList>
    </citation>
    <scope>NUCLEOTIDE SEQUENCE [LARGE SCALE GENOMIC DNA]</scope>
    <source>
        <strain evidence="1 2">NRRL B-41110</strain>
    </source>
</reference>
<name>A0ABX5FJ55_9BACL</name>
<accession>A0ABX5FJ55</accession>
<protein>
    <submittedName>
        <fullName evidence="1">Uncharacterized protein</fullName>
    </submittedName>
</protein>
<evidence type="ECO:0000313" key="1">
    <source>
        <dbReference type="EMBL" id="PSK02349.1"/>
    </source>
</evidence>
<dbReference type="Proteomes" id="UP000241645">
    <property type="component" value="Unassembled WGS sequence"/>
</dbReference>
<gene>
    <name evidence="1" type="ORF">C7R92_30355</name>
</gene>
<dbReference type="GeneID" id="95754375"/>